<protein>
    <submittedName>
        <fullName evidence="2">Uncharacterized protein</fullName>
    </submittedName>
</protein>
<dbReference type="AlphaFoldDB" id="A0A2N9EIY5"/>
<dbReference type="EMBL" id="OIVN01000121">
    <property type="protein sequence ID" value="SPC74698.1"/>
    <property type="molecule type" value="Genomic_DNA"/>
</dbReference>
<name>A0A2N9EIY5_FAGSY</name>
<feature type="compositionally biased region" description="Acidic residues" evidence="1">
    <location>
        <begin position="576"/>
        <end position="602"/>
    </location>
</feature>
<reference evidence="2" key="1">
    <citation type="submission" date="2018-02" db="EMBL/GenBank/DDBJ databases">
        <authorList>
            <person name="Cohen D.B."/>
            <person name="Kent A.D."/>
        </authorList>
    </citation>
    <scope>NUCLEOTIDE SEQUENCE</scope>
</reference>
<sequence length="655" mass="72664">MADAHRLAHLVNSDEGMRSFRSRYLIPDDVRLRYYSVRDLPPLNGDEILVPVMGIVEGGIRFPLHPLLIDFLQTVNACPSQVSINVFRVVMGVVALNRLLKADLTARDILYVYTYTCPGKDSDTLCHIRAKNINRKLVTALPSSNKGFDNDWLVVSGEWFSESRCRNQFGRPVAARLNIPDYAAKVEEINRVLRSNICVDEFRNPRAASVLLGYRPLIGNFLEGPTIPRSQETPVEPAVLYVAQPVTSPTQSDQASHIPTGAVLEMAPPVDIFDTRRSKKAIFQVPEAEQPTRSEEPELMPMAEQVSLPQIVEDVEGPTEQEGRRPKRLRKAAEQAEAPGPSSRGEPWVPKITVHGEPVTTEHTVFETTDIDFSARVAHTLTRATCLPGDYQVWEQIPSGSLFRHISRGLVIAAQGVQAVEARAYGLYEEKQKMKAEHEKILTDVVKNAENDYGDLEKKHFETITLMKDAEDRARSESEQKVKPEAELAQSLEKIKTLEAEYLRSLGETLESGKKEGKQEAWGEIKDQIQGVYNRSFRDGWKAALKKVGTPVSSDLLLRENTPLPYPNAGLRESDKEDEDSDDDEDEEEDAEVIGDVPEDQAIDPIVISAEDSPTIAVSAPVDSTLVVTENPPAPATDENPPAAPTNEDFPAPGA</sequence>
<feature type="region of interest" description="Disordered" evidence="1">
    <location>
        <begin position="312"/>
        <end position="350"/>
    </location>
</feature>
<gene>
    <name evidence="2" type="ORF">FSB_LOCUS2580</name>
</gene>
<evidence type="ECO:0000313" key="2">
    <source>
        <dbReference type="EMBL" id="SPC74698.1"/>
    </source>
</evidence>
<proteinExistence type="predicted"/>
<evidence type="ECO:0000256" key="1">
    <source>
        <dbReference type="SAM" id="MobiDB-lite"/>
    </source>
</evidence>
<feature type="region of interest" description="Disordered" evidence="1">
    <location>
        <begin position="556"/>
        <end position="655"/>
    </location>
</feature>
<accession>A0A2N9EIY5</accession>
<organism evidence="2">
    <name type="scientific">Fagus sylvatica</name>
    <name type="common">Beechnut</name>
    <dbReference type="NCBI Taxonomy" id="28930"/>
    <lineage>
        <taxon>Eukaryota</taxon>
        <taxon>Viridiplantae</taxon>
        <taxon>Streptophyta</taxon>
        <taxon>Embryophyta</taxon>
        <taxon>Tracheophyta</taxon>
        <taxon>Spermatophyta</taxon>
        <taxon>Magnoliopsida</taxon>
        <taxon>eudicotyledons</taxon>
        <taxon>Gunneridae</taxon>
        <taxon>Pentapetalae</taxon>
        <taxon>rosids</taxon>
        <taxon>fabids</taxon>
        <taxon>Fagales</taxon>
        <taxon>Fagaceae</taxon>
        <taxon>Fagus</taxon>
    </lineage>
</organism>